<dbReference type="EMBL" id="CAJOBC010099538">
    <property type="protein sequence ID" value="CAF4461296.1"/>
    <property type="molecule type" value="Genomic_DNA"/>
</dbReference>
<keyword evidence="3" id="KW-1185">Reference proteome</keyword>
<accession>A0A816A0P3</accession>
<comment type="caution">
    <text evidence="1">The sequence shown here is derived from an EMBL/GenBank/DDBJ whole genome shotgun (WGS) entry which is preliminary data.</text>
</comment>
<gene>
    <name evidence="1" type="ORF">GPM918_LOCUS41676</name>
    <name evidence="2" type="ORF">SRO942_LOCUS42768</name>
</gene>
<name>A0A816A0P3_9BILA</name>
<dbReference type="EMBL" id="CAJNOQ010033406">
    <property type="protein sequence ID" value="CAF1589823.1"/>
    <property type="molecule type" value="Genomic_DNA"/>
</dbReference>
<evidence type="ECO:0000313" key="3">
    <source>
        <dbReference type="Proteomes" id="UP000663829"/>
    </source>
</evidence>
<organism evidence="1 3">
    <name type="scientific">Didymodactylos carnosus</name>
    <dbReference type="NCBI Taxonomy" id="1234261"/>
    <lineage>
        <taxon>Eukaryota</taxon>
        <taxon>Metazoa</taxon>
        <taxon>Spiralia</taxon>
        <taxon>Gnathifera</taxon>
        <taxon>Rotifera</taxon>
        <taxon>Eurotatoria</taxon>
        <taxon>Bdelloidea</taxon>
        <taxon>Philodinida</taxon>
        <taxon>Philodinidae</taxon>
        <taxon>Didymodactylos</taxon>
    </lineage>
</organism>
<dbReference type="Proteomes" id="UP000681722">
    <property type="component" value="Unassembled WGS sequence"/>
</dbReference>
<evidence type="ECO:0000313" key="2">
    <source>
        <dbReference type="EMBL" id="CAF4461296.1"/>
    </source>
</evidence>
<evidence type="ECO:0000313" key="1">
    <source>
        <dbReference type="EMBL" id="CAF1589823.1"/>
    </source>
</evidence>
<dbReference type="Proteomes" id="UP000663829">
    <property type="component" value="Unassembled WGS sequence"/>
</dbReference>
<sequence>MADELLQRLHDQNPLYKRILKDDLAKNSKWDSVFQIKQAKGYVTEHRTPSTSFPGGKQFVVDLCNDEPDLLEVKY</sequence>
<reference evidence="1" key="1">
    <citation type="submission" date="2021-02" db="EMBL/GenBank/DDBJ databases">
        <authorList>
            <person name="Nowell W R."/>
        </authorList>
    </citation>
    <scope>NUCLEOTIDE SEQUENCE</scope>
</reference>
<dbReference type="AlphaFoldDB" id="A0A816A0P3"/>
<protein>
    <submittedName>
        <fullName evidence="1">Uncharacterized protein</fullName>
    </submittedName>
</protein>
<proteinExistence type="predicted"/>